<keyword evidence="4" id="KW-1185">Reference proteome</keyword>
<feature type="domain" description="Gliding motility protein SprA N-terminal" evidence="2">
    <location>
        <begin position="86"/>
        <end position="363"/>
    </location>
</feature>
<name>A0ABP8NDJ9_9BACT</name>
<feature type="compositionally biased region" description="Basic and acidic residues" evidence="1">
    <location>
        <begin position="2046"/>
        <end position="2055"/>
    </location>
</feature>
<organism evidence="3 4">
    <name type="scientific">Nemorincola caseinilytica</name>
    <dbReference type="NCBI Taxonomy" id="2054315"/>
    <lineage>
        <taxon>Bacteria</taxon>
        <taxon>Pseudomonadati</taxon>
        <taxon>Bacteroidota</taxon>
        <taxon>Chitinophagia</taxon>
        <taxon>Chitinophagales</taxon>
        <taxon>Chitinophagaceae</taxon>
        <taxon>Nemorincola</taxon>
    </lineage>
</organism>
<evidence type="ECO:0000313" key="4">
    <source>
        <dbReference type="Proteomes" id="UP001500067"/>
    </source>
</evidence>
<feature type="region of interest" description="Disordered" evidence="1">
    <location>
        <begin position="2046"/>
        <end position="2070"/>
    </location>
</feature>
<gene>
    <name evidence="3" type="ORF">GCM10023093_12130</name>
</gene>
<dbReference type="InterPro" id="IPR026377">
    <property type="entry name" value="Cell_surface_SprA"/>
</dbReference>
<feature type="domain" description="Gliding motility protein SprA N-terminal" evidence="2">
    <location>
        <begin position="1112"/>
        <end position="1631"/>
    </location>
</feature>
<feature type="compositionally biased region" description="Basic residues" evidence="1">
    <location>
        <begin position="2056"/>
        <end position="2070"/>
    </location>
</feature>
<comment type="caution">
    <text evidence="3">The sequence shown here is derived from an EMBL/GenBank/DDBJ whole genome shotgun (WGS) entry which is preliminary data.</text>
</comment>
<feature type="compositionally biased region" description="Basic and acidic residues" evidence="1">
    <location>
        <begin position="1920"/>
        <end position="1954"/>
    </location>
</feature>
<dbReference type="InterPro" id="IPR025684">
    <property type="entry name" value="SprA_N_dom"/>
</dbReference>
<proteinExistence type="predicted"/>
<evidence type="ECO:0000313" key="3">
    <source>
        <dbReference type="EMBL" id="GAA4463510.1"/>
    </source>
</evidence>
<protein>
    <recommendedName>
        <fullName evidence="2">Gliding motility protein SprA N-terminal domain-containing protein</fullName>
    </recommendedName>
</protein>
<reference evidence="4" key="1">
    <citation type="journal article" date="2019" name="Int. J. Syst. Evol. Microbiol.">
        <title>The Global Catalogue of Microorganisms (GCM) 10K type strain sequencing project: providing services to taxonomists for standard genome sequencing and annotation.</title>
        <authorList>
            <consortium name="The Broad Institute Genomics Platform"/>
            <consortium name="The Broad Institute Genome Sequencing Center for Infectious Disease"/>
            <person name="Wu L."/>
            <person name="Ma J."/>
        </authorList>
    </citation>
    <scope>NUCLEOTIDE SEQUENCE [LARGE SCALE GENOMIC DNA]</scope>
    <source>
        <strain evidence="4">JCM 32105</strain>
    </source>
</reference>
<dbReference type="Proteomes" id="UP001500067">
    <property type="component" value="Unassembled WGS sequence"/>
</dbReference>
<dbReference type="Pfam" id="PF14349">
    <property type="entry name" value="SprA_N"/>
    <property type="match status" value="2"/>
</dbReference>
<feature type="compositionally biased region" description="Basic and acidic residues" evidence="1">
    <location>
        <begin position="1982"/>
        <end position="2018"/>
    </location>
</feature>
<dbReference type="NCBIfam" id="TIGR04189">
    <property type="entry name" value="surface_SprA"/>
    <property type="match status" value="1"/>
</dbReference>
<sequence length="2547" mass="285603">MKGRSNLGFRLILFIALVVVIANAAARGFRTPYFPFVPAEDTTIAKSDSVSDTARRLRFPIHDKTGNPVTDQALPRSIDLQDPRNVSRSFEYDPDSNRYHYNSRIGSDYLNNPTYLTMDEYMKYRAKQDEDAYFQRRLDGLMLFNKTPQLPQMYKEGLFDRIFGSSTISVKPQGNVDVTFGVNKQKTLNPTLLPMQQNPPAIFDFDMQMNINLLATVGDKLKLNISNNTKATFDYQNMQKLDYNGKEDEMLKKIEAGNVSFPLKSNLINGAQSLFGIKTQLQFGKLWVTTVVAQQPSQRKSLTIQGGSQAQQIAIKANNYEENRNFLLAQYFVRNYNKALKDYPIINSLVTINKVEVWVTNRTGVVAGVRDILCLMDLGESEPYAPFLSNGGGGIPGGLPDNRANRLYDQLQIDPNGRKQKSATNAAVSLGLQQGQDFERTTARQLSPSEYTFNPQLGYIMLNTQMNPDDVLGVAFRYTYRGRVYQVGEFASDLPPDTSNPKVIFLKLLKGTSPRTRLPVWNLMMKNVYALGGFGVSKENFSLNIMYQDPGGGEKRYMPEGSKGGTPFLTLLNLDHLNVQNEPRPDGIFDFVEGITINTQQGKIIFPVLQPFGSDLLPAVDSNPVLTRRYIYQVLYDSTKWVAQQYQQNDRYIMRGTYRSSSSSDIFLGGFNIPPGSVSVSAGGTRLVENQDYSIEYGLGRIKILNTGILNSGVPINIQYEDNATFGFQQKNFTAMRLDYYQSKNLTLGATLMRLKEMTYTQKALFGEDPIQNNVIGLDVNYQKEAPGITRLVDKLPIYSTTAPSFFNSNIEVAGLLPGHPKQIAALDPEGSVYIDDFEGTSSTYDLKFPAQAWSLASTPFGAVNRLGQTLFPEASLSNNHSYGMNRARLAWYIPDAQLVNPGGVTPGFVKDDSNQHYIRTVAMNQVFPNRSTAVTQASLSTFDLGFYPGERGPYNFDVANIDPNNGRLLSPERRWGGISRSIDNTDFEASNVQYIQFWVMDPFHNKANQNGGALYINLGNVSEDVMKDSRMFFENGISSPFDATKLDTTAWGYVPKFEQQIARSFDNDNAARRIQDVGLDGLPDISNQGHDEHSIFSSFLTQLQVKLVGGQSNPAWQVANADPAGDNFRYYRDSSFNGPNSDKISALTRYKHFNGPDGNTPIQPANATAAAMGSATPESEDINRDNSMNEGEAYFQYRIDFDRNNMKVGSTPYLINVNEIDVKLPNGVTEPERWYQFKVPIQNFTNRVGGISDFRSIRFMRMFLTGWQDSVFLRFASLELGRNQWRTYNYSLNTPGETMPQQNQGVTDFTVTSVSIEENASRLPVPYVQPPGVQRQFLPNTMGGNNNQLQNEQSISLRTCALQDGDARGVFKEVNVDMRQFTYLRMFLHAEAMVGMAPVRDADVNAFIRIGSDFTNNYYEYRTPLTVTPANVGRNRDDLIWPAANNVSIKLQDLVDAKKERDAKGYPTHIPYETRDSKGNVIVIIGNPNIGGGKNIMLGVLNPKKDNRNPGDDGLPKCVEVWFDEMRISGTNDQAGYAAAGKVSVQLADLGNVNLSGSMHTPGYGNIDQKIQQRFQDKYYQYNASTNMSLGKMFPRSWGVQLPLFVGYTQNVSTPKYNPFDQDVLLDHELNTAPNARARDSIRKAAVDFTSITSMNLTNVRFQGNPGSNNKRMLWSIKNFDFTYAYNSQFKHNPLMEMDKLTTQRYGIGYTYAIKTKSIEPFKKLIKSKSKWFSLVKDINFTPLPSTFNMRNDLNRVVQELQIRNIDDGSGYRIPASFYKNFTWNRTYSLRWELMKSISLDYSATNISRVDEPYGRIDDKLKRDSLWNNVLTFGRNNSFNQSFNGTYNVPLSKLPLTDWVNARVGYSANYNWTTAPPIAYDLGNTIGNTRTKTLTGEFNMTQLYNKSRWLKALNSRPRKPGEGRKTEPTKPEEGKDGNGGSRDGRAPKPDARKASGGGAFGKQGVPAGSQAPPDELVGPDGGKRPGAADDKKDKKKNEEDDKKGADSTKAPETKQDKVKAAFPKLNVAGLTDKQLDSLVEVQKEMDRKKVAEEKKKKKKAKKAARKARRAKPLLLSPTEHAIGHVITMLNRVTLNVTETEGTILPGYMDSTRFMGVNNYSGAPGFDFVYGYQPDYVWLATQANAGRLSRDSLFNAQFQQTYSRNINAQATLLPHKSFRVDLTLTQTFSKAHSELYADTGSGVFSHLTPYETGSFSITHISTTSLFRKSGANSEIYNTFLSNRQIISQRLGRSNPYTNALPDPLNPGYAKGYGPFSQDVLIPSFIAAYGGRDAYNAALIDYQHQRVRENPFRYFTPMPNWRVTYNGLAKLPFFAKKLNNFIINHAYTGTLAMNSFNSSLLFNDLFGLGFPSFIDSNSSNYIPYFQVPNVTITQAFNPLIGFDAAFKSNLTAKFEVRRSKTQSLSLIDYQVGENASTEYVVGMGFRKKGIRLPFPVFGIKKLKNEAIFKVDIGIRDDRTSNTFLANNVSVTSRGQKVIRINPTINYTVSDLLTLLIYFDKQQTIPYVSNAYPSTTTRAGVTLRFNFAP</sequence>
<feature type="region of interest" description="Disordered" evidence="1">
    <location>
        <begin position="1910"/>
        <end position="2018"/>
    </location>
</feature>
<evidence type="ECO:0000259" key="2">
    <source>
        <dbReference type="Pfam" id="PF14349"/>
    </source>
</evidence>
<evidence type="ECO:0000256" key="1">
    <source>
        <dbReference type="SAM" id="MobiDB-lite"/>
    </source>
</evidence>
<dbReference type="EMBL" id="BAABFA010000008">
    <property type="protein sequence ID" value="GAA4463510.1"/>
    <property type="molecule type" value="Genomic_DNA"/>
</dbReference>
<dbReference type="RefSeq" id="WP_345080086.1">
    <property type="nucleotide sequence ID" value="NZ_BAABFA010000008.1"/>
</dbReference>
<accession>A0ABP8NDJ9</accession>